<keyword evidence="3" id="KW-1185">Reference proteome</keyword>
<dbReference type="SUPFAM" id="SSF51735">
    <property type="entry name" value="NAD(P)-binding Rossmann-fold domains"/>
    <property type="match status" value="1"/>
</dbReference>
<comment type="similarity">
    <text evidence="1">Belongs to the short-chain dehydrogenases/reductases (SDR) family.</text>
</comment>
<evidence type="ECO:0000256" key="1">
    <source>
        <dbReference type="ARBA" id="ARBA00006484"/>
    </source>
</evidence>
<dbReference type="Gene3D" id="3.40.50.720">
    <property type="entry name" value="NAD(P)-binding Rossmann-like Domain"/>
    <property type="match status" value="1"/>
</dbReference>
<dbReference type="PANTHER" id="PTHR43544:SF15">
    <property type="entry name" value="CHAIN DEHYDROGENASE (ATSC), PUTATIVE (AFU_ORTHOLOGUE AFUA_3G00180)-RELATED"/>
    <property type="match status" value="1"/>
</dbReference>
<dbReference type="GO" id="GO:0005737">
    <property type="term" value="C:cytoplasm"/>
    <property type="evidence" value="ECO:0007669"/>
    <property type="project" value="TreeGrafter"/>
</dbReference>
<sequence>MPSYVVIGASRGIGLEFVRQLACRSNTIVFAIVRNPQGSTHLDAAIGHLENVYILSGDVADYGTLERAAKQVSDITGGGLDYLIHNAAKLDMSVFNGFDDYSSMEDMDNDFISAFRVHSLGPIHGITAFLPLLRIRASHTKKVIVIGSCAGDPKTVLAYNIASMVAYGMTKATAHIATTKFAIKLKEEGFVVVTLDPGMVNTTATAPPIQLDALEEVLENFKETEIQIETQGQRPEDSVAAQLRVIDGLEVAHNGLYLSHLGGEYHAPS</sequence>
<dbReference type="PANTHER" id="PTHR43544">
    <property type="entry name" value="SHORT-CHAIN DEHYDROGENASE/REDUCTASE"/>
    <property type="match status" value="1"/>
</dbReference>
<accession>A0A2G8RY52</accession>
<dbReference type="EMBL" id="AYKW01000045">
    <property type="protein sequence ID" value="PIL26449.1"/>
    <property type="molecule type" value="Genomic_DNA"/>
</dbReference>
<dbReference type="PRINTS" id="PR00081">
    <property type="entry name" value="GDHRDH"/>
</dbReference>
<name>A0A2G8RY52_9APHY</name>
<protein>
    <submittedName>
        <fullName evidence="2">Uncharacterized protein</fullName>
    </submittedName>
</protein>
<dbReference type="OrthoDB" id="9876299at2759"/>
<comment type="caution">
    <text evidence="2">The sequence shown here is derived from an EMBL/GenBank/DDBJ whole genome shotgun (WGS) entry which is preliminary data.</text>
</comment>
<reference evidence="2 3" key="1">
    <citation type="journal article" date="2015" name="Sci. Rep.">
        <title>Chromosome-level genome map provides insights into diverse defense mechanisms in the medicinal fungus Ganoderma sinense.</title>
        <authorList>
            <person name="Zhu Y."/>
            <person name="Xu J."/>
            <person name="Sun C."/>
            <person name="Zhou S."/>
            <person name="Xu H."/>
            <person name="Nelson D.R."/>
            <person name="Qian J."/>
            <person name="Song J."/>
            <person name="Luo H."/>
            <person name="Xiang L."/>
            <person name="Li Y."/>
            <person name="Xu Z."/>
            <person name="Ji A."/>
            <person name="Wang L."/>
            <person name="Lu S."/>
            <person name="Hayward A."/>
            <person name="Sun W."/>
            <person name="Li X."/>
            <person name="Schwartz D.C."/>
            <person name="Wang Y."/>
            <person name="Chen S."/>
        </authorList>
    </citation>
    <scope>NUCLEOTIDE SEQUENCE [LARGE SCALE GENOMIC DNA]</scope>
    <source>
        <strain evidence="2 3">ZZ0214-1</strain>
    </source>
</reference>
<dbReference type="InterPro" id="IPR036291">
    <property type="entry name" value="NAD(P)-bd_dom_sf"/>
</dbReference>
<gene>
    <name evidence="2" type="ORF">GSI_12207</name>
</gene>
<dbReference type="Proteomes" id="UP000230002">
    <property type="component" value="Unassembled WGS sequence"/>
</dbReference>
<dbReference type="Pfam" id="PF00106">
    <property type="entry name" value="adh_short"/>
    <property type="match status" value="1"/>
</dbReference>
<dbReference type="InterPro" id="IPR051468">
    <property type="entry name" value="Fungal_SecMetab_SDRs"/>
</dbReference>
<evidence type="ECO:0000313" key="3">
    <source>
        <dbReference type="Proteomes" id="UP000230002"/>
    </source>
</evidence>
<proteinExistence type="inferred from homology"/>
<evidence type="ECO:0000313" key="2">
    <source>
        <dbReference type="EMBL" id="PIL26449.1"/>
    </source>
</evidence>
<organism evidence="2 3">
    <name type="scientific">Ganoderma sinense ZZ0214-1</name>
    <dbReference type="NCBI Taxonomy" id="1077348"/>
    <lineage>
        <taxon>Eukaryota</taxon>
        <taxon>Fungi</taxon>
        <taxon>Dikarya</taxon>
        <taxon>Basidiomycota</taxon>
        <taxon>Agaricomycotina</taxon>
        <taxon>Agaricomycetes</taxon>
        <taxon>Polyporales</taxon>
        <taxon>Polyporaceae</taxon>
        <taxon>Ganoderma</taxon>
    </lineage>
</organism>
<dbReference type="AlphaFoldDB" id="A0A2G8RY52"/>
<dbReference type="GO" id="GO:0016491">
    <property type="term" value="F:oxidoreductase activity"/>
    <property type="evidence" value="ECO:0007669"/>
    <property type="project" value="TreeGrafter"/>
</dbReference>
<dbReference type="InterPro" id="IPR002347">
    <property type="entry name" value="SDR_fam"/>
</dbReference>